<dbReference type="Pfam" id="PF06534">
    <property type="entry name" value="RGM_C"/>
    <property type="match status" value="2"/>
</dbReference>
<gene>
    <name evidence="13" type="ORF">J1605_017011</name>
</gene>
<keyword evidence="8" id="KW-0325">Glycoprotein</keyword>
<sequence length="776" mass="84029">MGLAGLKAQPLYRPRPAGMEAGGRPWVQGQRESNPCRRLPVVGGAALRPLGAGPALGSIPTPAFEPLPTPGCTLRNRPWKLVCGGNAAERVDHGPLGRWPSLSVAGGVLGEAEAHLWRSVLLNHPAAGGGNHECAKVVRCLGTAKGLGSQVRSPSHSGSLRLRRRIGKVGKADSVPAGTLAMSEMRRSLSLARAPQPWPTGVEEAWAHYSQRDSASLPVSAATSSCKILKCNSEFWSATAGSHAPAPDDAPEFCAALRTYALCTRRTARTCRGDLAYHSAVHGIEDLMSQHNCSKDGPTSQPHLRTLPPPPGDSQERSDSPEICHYEKSFHNRAAAPNYTHCGLFGDPHLRTFTDRFQTCKVQGAWPLIDNNYLNVQVTNTPVLPGSAATATSKKTLTKQLFCASLCARRRLRLGSSQANSAAQRSATGCWFPVALAYHHTASFIRLVCDITFHPRSVSTVWGLAFVIHTPTVRPEIPLVLCRIALNPESCPGHRHAPQLPRPPGVPRQRIQPRPTVHVVSSPPPFARAPSAYRRYEELTIIFKNFQECVDQKVYQAEMDELPAAFADGSKNGGDKHGANSLKITEKVSGQHVEIQAKYIGTTIVVRQVGGYLTFAVRMPEEVVNAVEDRDSQGLYLCLRGCPLNQQIDFQAFRAGAKGPGARRLPAASPAPSAPDTFPYETAVAKCKEKLPVEDLYYQACVFDLLTTGDVNFTLAAYYALEDVKMLHSNKDKLHLYERTREPPGRAAAAGLPPAHWPLLGSLLLLSLFPVLLEAA</sequence>
<comment type="similarity">
    <text evidence="2">Belongs to the repulsive guidance molecule (RGM) family.</text>
</comment>
<evidence type="ECO:0000256" key="9">
    <source>
        <dbReference type="ARBA" id="ARBA00023288"/>
    </source>
</evidence>
<feature type="domain" description="Repulsive guidance molecule C-terminal" evidence="11">
    <location>
        <begin position="338"/>
        <end position="397"/>
    </location>
</feature>
<name>A0AB34I5I0_ESCRO</name>
<comment type="caution">
    <text evidence="13">The sequence shown here is derived from an EMBL/GenBank/DDBJ whole genome shotgun (WGS) entry which is preliminary data.</text>
</comment>
<dbReference type="GO" id="GO:0098552">
    <property type="term" value="C:side of membrane"/>
    <property type="evidence" value="ECO:0007669"/>
    <property type="project" value="UniProtKB-KW"/>
</dbReference>
<feature type="domain" description="Repulsive guidance molecule N-terminal" evidence="12">
    <location>
        <begin position="226"/>
        <end position="295"/>
    </location>
</feature>
<keyword evidence="6" id="KW-0068">Autocatalytic cleavage</keyword>
<evidence type="ECO:0008006" key="15">
    <source>
        <dbReference type="Google" id="ProtNLM"/>
    </source>
</evidence>
<dbReference type="AlphaFoldDB" id="A0AB34I5I0"/>
<keyword evidence="4" id="KW-0336">GPI-anchor</keyword>
<reference evidence="13 14" key="1">
    <citation type="submission" date="2022-11" db="EMBL/GenBank/DDBJ databases">
        <title>Whole genome sequence of Eschrichtius robustus ER-17-0199.</title>
        <authorList>
            <person name="Bruniche-Olsen A."/>
            <person name="Black A.N."/>
            <person name="Fields C.J."/>
            <person name="Walden K."/>
            <person name="Dewoody J.A."/>
        </authorList>
    </citation>
    <scope>NUCLEOTIDE SEQUENCE [LARGE SCALE GENOMIC DNA]</scope>
    <source>
        <strain evidence="13">ER-17-0199</strain>
        <tissue evidence="13">Blubber</tissue>
    </source>
</reference>
<comment type="subcellular location">
    <subcellularLocation>
        <location evidence="1">Cell membrane</location>
        <topology evidence="1">Lipid-anchor</topology>
        <topology evidence="1">GPI-anchor</topology>
    </subcellularLocation>
</comment>
<keyword evidence="5" id="KW-0732">Signal</keyword>
<evidence type="ECO:0000256" key="4">
    <source>
        <dbReference type="ARBA" id="ARBA00022622"/>
    </source>
</evidence>
<keyword evidence="14" id="KW-1185">Reference proteome</keyword>
<keyword evidence="9" id="KW-0449">Lipoprotein</keyword>
<feature type="region of interest" description="Disordered" evidence="10">
    <location>
        <begin position="289"/>
        <end position="320"/>
    </location>
</feature>
<dbReference type="InterPro" id="IPR040287">
    <property type="entry name" value="RGM"/>
</dbReference>
<dbReference type="Proteomes" id="UP001159641">
    <property type="component" value="Unassembled WGS sequence"/>
</dbReference>
<feature type="region of interest" description="Disordered" evidence="10">
    <location>
        <begin position="13"/>
        <end position="32"/>
    </location>
</feature>
<dbReference type="EMBL" id="JAIQCJ010000154">
    <property type="protein sequence ID" value="KAJ8797809.1"/>
    <property type="molecule type" value="Genomic_DNA"/>
</dbReference>
<feature type="domain" description="Repulsive guidance molecule C-terminal" evidence="11">
    <location>
        <begin position="537"/>
        <end position="728"/>
    </location>
</feature>
<evidence type="ECO:0000256" key="1">
    <source>
        <dbReference type="ARBA" id="ARBA00004609"/>
    </source>
</evidence>
<dbReference type="InterPro" id="IPR010536">
    <property type="entry name" value="RGM_N"/>
</dbReference>
<dbReference type="GO" id="GO:0030509">
    <property type="term" value="P:BMP signaling pathway"/>
    <property type="evidence" value="ECO:0007669"/>
    <property type="project" value="TreeGrafter"/>
</dbReference>
<evidence type="ECO:0000256" key="3">
    <source>
        <dbReference type="ARBA" id="ARBA00022475"/>
    </source>
</evidence>
<dbReference type="PANTHER" id="PTHR31428:SF4">
    <property type="entry name" value="REPULSIVE GUIDANCE MOLECULE A"/>
    <property type="match status" value="1"/>
</dbReference>
<protein>
    <recommendedName>
        <fullName evidence="15">Repulsive guidance molecule A</fullName>
    </recommendedName>
</protein>
<proteinExistence type="inferred from homology"/>
<dbReference type="Gene3D" id="3.40.1000.10">
    <property type="entry name" value="Mog1/PsbP, alpha/beta/alpha sandwich"/>
    <property type="match status" value="1"/>
</dbReference>
<evidence type="ECO:0000256" key="8">
    <source>
        <dbReference type="ARBA" id="ARBA00023180"/>
    </source>
</evidence>
<evidence type="ECO:0000256" key="7">
    <source>
        <dbReference type="ARBA" id="ARBA00023136"/>
    </source>
</evidence>
<feature type="region of interest" description="Disordered" evidence="10">
    <location>
        <begin position="493"/>
        <end position="522"/>
    </location>
</feature>
<evidence type="ECO:0000259" key="12">
    <source>
        <dbReference type="Pfam" id="PF06535"/>
    </source>
</evidence>
<dbReference type="GO" id="GO:0015026">
    <property type="term" value="F:coreceptor activity"/>
    <property type="evidence" value="ECO:0007669"/>
    <property type="project" value="TreeGrafter"/>
</dbReference>
<dbReference type="PANTHER" id="PTHR31428">
    <property type="entry name" value="RGM DOMAIN FAMILY MEMBER DRAG-1"/>
    <property type="match status" value="1"/>
</dbReference>
<evidence type="ECO:0000256" key="5">
    <source>
        <dbReference type="ARBA" id="ARBA00022729"/>
    </source>
</evidence>
<accession>A0AB34I5I0</accession>
<dbReference type="GO" id="GO:0005886">
    <property type="term" value="C:plasma membrane"/>
    <property type="evidence" value="ECO:0007669"/>
    <property type="project" value="UniProtKB-SubCell"/>
</dbReference>
<evidence type="ECO:0000313" key="14">
    <source>
        <dbReference type="Proteomes" id="UP001159641"/>
    </source>
</evidence>
<dbReference type="Pfam" id="PF06535">
    <property type="entry name" value="RGM_N"/>
    <property type="match status" value="1"/>
</dbReference>
<evidence type="ECO:0000256" key="10">
    <source>
        <dbReference type="SAM" id="MobiDB-lite"/>
    </source>
</evidence>
<organism evidence="13 14">
    <name type="scientific">Eschrichtius robustus</name>
    <name type="common">California gray whale</name>
    <name type="synonym">Eschrichtius gibbosus</name>
    <dbReference type="NCBI Taxonomy" id="9764"/>
    <lineage>
        <taxon>Eukaryota</taxon>
        <taxon>Metazoa</taxon>
        <taxon>Chordata</taxon>
        <taxon>Craniata</taxon>
        <taxon>Vertebrata</taxon>
        <taxon>Euteleostomi</taxon>
        <taxon>Mammalia</taxon>
        <taxon>Eutheria</taxon>
        <taxon>Laurasiatheria</taxon>
        <taxon>Artiodactyla</taxon>
        <taxon>Whippomorpha</taxon>
        <taxon>Cetacea</taxon>
        <taxon>Mysticeti</taxon>
        <taxon>Eschrichtiidae</taxon>
        <taxon>Eschrichtius</taxon>
    </lineage>
</organism>
<dbReference type="InterPro" id="IPR009496">
    <property type="entry name" value="RGM_C"/>
</dbReference>
<keyword evidence="7" id="KW-0472">Membrane</keyword>
<evidence type="ECO:0000256" key="2">
    <source>
        <dbReference type="ARBA" id="ARBA00005321"/>
    </source>
</evidence>
<evidence type="ECO:0000313" key="13">
    <source>
        <dbReference type="EMBL" id="KAJ8797809.1"/>
    </source>
</evidence>
<feature type="compositionally biased region" description="Polar residues" evidence="10">
    <location>
        <begin position="289"/>
        <end position="303"/>
    </location>
</feature>
<evidence type="ECO:0000256" key="6">
    <source>
        <dbReference type="ARBA" id="ARBA00022813"/>
    </source>
</evidence>
<keyword evidence="3" id="KW-1003">Cell membrane</keyword>
<evidence type="ECO:0000259" key="11">
    <source>
        <dbReference type="Pfam" id="PF06534"/>
    </source>
</evidence>